<evidence type="ECO:0000313" key="7">
    <source>
        <dbReference type="EMBL" id="SFP21268.1"/>
    </source>
</evidence>
<dbReference type="Pfam" id="PF00126">
    <property type="entry name" value="HTH_1"/>
    <property type="match status" value="1"/>
</dbReference>
<dbReference type="Gene3D" id="1.10.10.10">
    <property type="entry name" value="Winged helix-like DNA-binding domain superfamily/Winged helix DNA-binding domain"/>
    <property type="match status" value="1"/>
</dbReference>
<evidence type="ECO:0000313" key="6">
    <source>
        <dbReference type="EMBL" id="GEM01341.1"/>
    </source>
</evidence>
<dbReference type="Proteomes" id="UP000242243">
    <property type="component" value="Unassembled WGS sequence"/>
</dbReference>
<dbReference type="GO" id="GO:0003700">
    <property type="term" value="F:DNA-binding transcription factor activity"/>
    <property type="evidence" value="ECO:0007669"/>
    <property type="project" value="InterPro"/>
</dbReference>
<dbReference type="PROSITE" id="PS50931">
    <property type="entry name" value="HTH_LYSR"/>
    <property type="match status" value="1"/>
</dbReference>
<dbReference type="InterPro" id="IPR000847">
    <property type="entry name" value="LysR_HTH_N"/>
</dbReference>
<dbReference type="InterPro" id="IPR036388">
    <property type="entry name" value="WH-like_DNA-bd_sf"/>
</dbReference>
<organism evidence="7 8">
    <name type="scientific">Halolactibacillus halophilus</name>
    <dbReference type="NCBI Taxonomy" id="306540"/>
    <lineage>
        <taxon>Bacteria</taxon>
        <taxon>Bacillati</taxon>
        <taxon>Bacillota</taxon>
        <taxon>Bacilli</taxon>
        <taxon>Bacillales</taxon>
        <taxon>Bacillaceae</taxon>
        <taxon>Halolactibacillus</taxon>
    </lineage>
</organism>
<evidence type="ECO:0000256" key="3">
    <source>
        <dbReference type="ARBA" id="ARBA00023125"/>
    </source>
</evidence>
<dbReference type="InterPro" id="IPR005119">
    <property type="entry name" value="LysR_subst-bd"/>
</dbReference>
<reference evidence="7 8" key="1">
    <citation type="submission" date="2016-10" db="EMBL/GenBank/DDBJ databases">
        <authorList>
            <person name="de Groot N.N."/>
        </authorList>
    </citation>
    <scope>NUCLEOTIDE SEQUENCE [LARGE SCALE GENOMIC DNA]</scope>
    <source>
        <strain evidence="7 8">DSM 17073</strain>
    </source>
</reference>
<evidence type="ECO:0000313" key="8">
    <source>
        <dbReference type="Proteomes" id="UP000242243"/>
    </source>
</evidence>
<keyword evidence="4" id="KW-0804">Transcription</keyword>
<dbReference type="SUPFAM" id="SSF53850">
    <property type="entry name" value="Periplasmic binding protein-like II"/>
    <property type="match status" value="1"/>
</dbReference>
<dbReference type="PANTHER" id="PTHR30126:SF64">
    <property type="entry name" value="HTH-TYPE TRANSCRIPTIONAL REGULATOR CITR"/>
    <property type="match status" value="1"/>
</dbReference>
<accession>A0A1I5NHI1</accession>
<dbReference type="PRINTS" id="PR00039">
    <property type="entry name" value="HTHLYSR"/>
</dbReference>
<dbReference type="Gene3D" id="3.40.190.290">
    <property type="match status" value="1"/>
</dbReference>
<dbReference type="EMBL" id="FOXC01000009">
    <property type="protein sequence ID" value="SFP21268.1"/>
    <property type="molecule type" value="Genomic_DNA"/>
</dbReference>
<evidence type="ECO:0000256" key="1">
    <source>
        <dbReference type="ARBA" id="ARBA00009437"/>
    </source>
</evidence>
<dbReference type="InterPro" id="IPR036390">
    <property type="entry name" value="WH_DNA-bd_sf"/>
</dbReference>
<evidence type="ECO:0000313" key="9">
    <source>
        <dbReference type="Proteomes" id="UP000321547"/>
    </source>
</evidence>
<dbReference type="AlphaFoldDB" id="A0A1I5NHI1"/>
<dbReference type="STRING" id="306540.SAMN05421839_10954"/>
<evidence type="ECO:0000256" key="2">
    <source>
        <dbReference type="ARBA" id="ARBA00023015"/>
    </source>
</evidence>
<keyword evidence="9" id="KW-1185">Reference proteome</keyword>
<dbReference type="Pfam" id="PF03466">
    <property type="entry name" value="LysR_substrate"/>
    <property type="match status" value="1"/>
</dbReference>
<comment type="similarity">
    <text evidence="1">Belongs to the LysR transcriptional regulatory family.</text>
</comment>
<gene>
    <name evidence="6" type="ORF">HHA03_08730</name>
    <name evidence="7" type="ORF">SAMN05421839_10954</name>
</gene>
<dbReference type="RefSeq" id="WP_159430112.1">
    <property type="nucleotide sequence ID" value="NZ_BJWI01000008.1"/>
</dbReference>
<dbReference type="EMBL" id="BJWI01000008">
    <property type="protein sequence ID" value="GEM01341.1"/>
    <property type="molecule type" value="Genomic_DNA"/>
</dbReference>
<dbReference type="GO" id="GO:0000976">
    <property type="term" value="F:transcription cis-regulatory region binding"/>
    <property type="evidence" value="ECO:0007669"/>
    <property type="project" value="TreeGrafter"/>
</dbReference>
<feature type="domain" description="HTH lysR-type" evidence="5">
    <location>
        <begin position="1"/>
        <end position="58"/>
    </location>
</feature>
<proteinExistence type="inferred from homology"/>
<dbReference type="PANTHER" id="PTHR30126">
    <property type="entry name" value="HTH-TYPE TRANSCRIPTIONAL REGULATOR"/>
    <property type="match status" value="1"/>
</dbReference>
<keyword evidence="3 7" id="KW-0238">DNA-binding</keyword>
<evidence type="ECO:0000259" key="5">
    <source>
        <dbReference type="PROSITE" id="PS50931"/>
    </source>
</evidence>
<dbReference type="Proteomes" id="UP000321547">
    <property type="component" value="Unassembled WGS sequence"/>
</dbReference>
<keyword evidence="2" id="KW-0805">Transcription regulation</keyword>
<reference evidence="6 9" key="2">
    <citation type="submission" date="2019-07" db="EMBL/GenBank/DDBJ databases">
        <title>Whole genome shotgun sequence of Halolactibacillus halophilus NBRC 100868.</title>
        <authorList>
            <person name="Hosoyama A."/>
            <person name="Uohara A."/>
            <person name="Ohji S."/>
            <person name="Ichikawa N."/>
        </authorList>
    </citation>
    <scope>NUCLEOTIDE SEQUENCE [LARGE SCALE GENOMIC DNA]</scope>
    <source>
        <strain evidence="6 9">NBRC 100868</strain>
    </source>
</reference>
<dbReference type="SUPFAM" id="SSF46785">
    <property type="entry name" value="Winged helix' DNA-binding domain"/>
    <property type="match status" value="1"/>
</dbReference>
<evidence type="ECO:0000256" key="4">
    <source>
        <dbReference type="ARBA" id="ARBA00023163"/>
    </source>
</evidence>
<dbReference type="OrthoDB" id="9785745at2"/>
<name>A0A1I5NHI1_9BACI</name>
<sequence length="290" mass="33595">MLDQKLLTFIKVVEYKNYTKAAEALNLTQPAVSQHIKKLEAHYGLSLIEVKGKAINLTKQGEIIYNYVQVQRANEAHLVNKLNRVSQPIRIGATLSIADYYLTHYLNQYVTKGYEDVSVTVNNTQVMLQKLLDDELDGAFIEGIFDKDMFNYEAFTRAQFRAVVRQGHPLLSQTRQLKDLYAYPLILREQGSGTRNIFEQYLKEQNDSLLSFKKIYEIGSFMLLKSLIKQTDAVSFMYKNVALKEVTDQTLDYVLLSDVSIERPLYFIYPKHSLKSEKIITFYNHFLETT</sequence>
<protein>
    <submittedName>
        <fullName evidence="7">DNA-binding transcriptional regulator, LysR family</fullName>
    </submittedName>
    <submittedName>
        <fullName evidence="6">LysR family transcriptional regulator</fullName>
    </submittedName>
</protein>